<dbReference type="PROSITE" id="PS50888">
    <property type="entry name" value="BHLH"/>
    <property type="match status" value="1"/>
</dbReference>
<dbReference type="GO" id="GO:0005634">
    <property type="term" value="C:nucleus"/>
    <property type="evidence" value="ECO:0007669"/>
    <property type="project" value="UniProtKB-SubCell"/>
</dbReference>
<feature type="region of interest" description="Disordered" evidence="5">
    <location>
        <begin position="443"/>
        <end position="477"/>
    </location>
</feature>
<evidence type="ECO:0000256" key="3">
    <source>
        <dbReference type="ARBA" id="ARBA00023163"/>
    </source>
</evidence>
<dbReference type="GO" id="GO:0003700">
    <property type="term" value="F:DNA-binding transcription factor activity"/>
    <property type="evidence" value="ECO:0007669"/>
    <property type="project" value="InterPro"/>
</dbReference>
<dbReference type="Pfam" id="PF23176">
    <property type="entry name" value="bHLH_LHW"/>
    <property type="match status" value="1"/>
</dbReference>
<evidence type="ECO:0000313" key="8">
    <source>
        <dbReference type="Proteomes" id="UP000596660"/>
    </source>
</evidence>
<keyword evidence="4" id="KW-0539">Nucleus</keyword>
<evidence type="ECO:0000256" key="2">
    <source>
        <dbReference type="ARBA" id="ARBA00023015"/>
    </source>
</evidence>
<dbReference type="Gramene" id="AUR62007032-RA">
    <property type="protein sequence ID" value="AUR62007032-RA:cds"/>
    <property type="gene ID" value="AUR62007032"/>
</dbReference>
<dbReference type="InterPro" id="IPR036638">
    <property type="entry name" value="HLH_DNA-bd_sf"/>
</dbReference>
<keyword evidence="2" id="KW-0805">Transcription regulation</keyword>
<dbReference type="Pfam" id="PF14215">
    <property type="entry name" value="bHLH-MYC_N"/>
    <property type="match status" value="1"/>
</dbReference>
<dbReference type="EnsemblPlants" id="AUR62007032-RA">
    <property type="protein sequence ID" value="AUR62007032-RA:cds"/>
    <property type="gene ID" value="AUR62007032"/>
</dbReference>
<dbReference type="InterPro" id="IPR043561">
    <property type="entry name" value="LHW-like"/>
</dbReference>
<accession>A0A803L593</accession>
<dbReference type="AlphaFoldDB" id="A0A803L593"/>
<dbReference type="Proteomes" id="UP000596660">
    <property type="component" value="Unplaced"/>
</dbReference>
<dbReference type="PANTHER" id="PTHR46196:SF2">
    <property type="entry name" value="TRANSCRIPTION FACTOR BHLH157"/>
    <property type="match status" value="1"/>
</dbReference>
<evidence type="ECO:0000256" key="5">
    <source>
        <dbReference type="SAM" id="MobiDB-lite"/>
    </source>
</evidence>
<dbReference type="SUPFAM" id="SSF47459">
    <property type="entry name" value="HLH, helix-loop-helix DNA-binding domain"/>
    <property type="match status" value="1"/>
</dbReference>
<evidence type="ECO:0000259" key="6">
    <source>
        <dbReference type="PROSITE" id="PS50888"/>
    </source>
</evidence>
<proteinExistence type="predicted"/>
<organism evidence="7 8">
    <name type="scientific">Chenopodium quinoa</name>
    <name type="common">Quinoa</name>
    <dbReference type="NCBI Taxonomy" id="63459"/>
    <lineage>
        <taxon>Eukaryota</taxon>
        <taxon>Viridiplantae</taxon>
        <taxon>Streptophyta</taxon>
        <taxon>Embryophyta</taxon>
        <taxon>Tracheophyta</taxon>
        <taxon>Spermatophyta</taxon>
        <taxon>Magnoliopsida</taxon>
        <taxon>eudicotyledons</taxon>
        <taxon>Gunneridae</taxon>
        <taxon>Pentapetalae</taxon>
        <taxon>Caryophyllales</taxon>
        <taxon>Chenopodiaceae</taxon>
        <taxon>Chenopodioideae</taxon>
        <taxon>Atripliceae</taxon>
        <taxon>Chenopodium</taxon>
    </lineage>
</organism>
<name>A0A803L593_CHEQI</name>
<keyword evidence="3" id="KW-0804">Transcription</keyword>
<evidence type="ECO:0000313" key="7">
    <source>
        <dbReference type="EnsemblPlants" id="AUR62007032-RA:cds"/>
    </source>
</evidence>
<sequence length="681" mass="74825">MGLEIGESYVKKTLRNLCLSHGWSYGVFWRFDPQNHILLTVEDAYYENHVASVMDSVPLQVHMFGEGVIGEAAFDGKHRWMFVNGLTDHCKLNLQFSAGIKTVAVIPVEMRGVVQFGSTKEVSTGAAEELALCRFYMVFETPEILDQARKCLRDSVYFAGVAGSNTLLSNSDANGQKGLLASVISSQSSFCDDVSTPWANSIEGCSLFDSLPFSGEVFGEQFEPALLPASALDTCQADDLSQWLADTSKLCVTGFDLEAMLADDMSSDLCGGNLFSNIQGKQLTFPSQSSLTNALDFGCGELGDVVNAVEDKVNTLPIDDGMSFSECISGVRGNSTAAPRKGLFTELGLEYLLKDGSSSSSTPRSCIEDQWPSSKKRKTEAYQPVNNQLQQTYHSWGVKMMQPTSTSGHKMQDFGSLKDCMDKAQGRLWIDESYSMDAKSCVSAVNTQSKRTEEPPKATKKRARPGESTRPRPKDRQLIADRIKDLRDLIPNGAKLSIDSLLNRTIKHMLFLQNLNKHARKLKQVDESKLNGQDNGLIGSSTSVSSGGSGRRNATWAYEVGGSNLLCPIIVEDLNEPGQMLIEMLCEERGYFLEIADAVRGFGLTILKGVMEMRNDKIWAHFTVEGNKHVTRMDVFVSLMQLLQGTNTSEVLNTTCEAANIVTNAAPFWGDFQQHVVPLPI</sequence>
<feature type="compositionally biased region" description="Basic and acidic residues" evidence="5">
    <location>
        <begin position="464"/>
        <end position="477"/>
    </location>
</feature>
<dbReference type="GO" id="GO:0046983">
    <property type="term" value="F:protein dimerization activity"/>
    <property type="evidence" value="ECO:0007669"/>
    <property type="project" value="InterPro"/>
</dbReference>
<keyword evidence="8" id="KW-1185">Reference proteome</keyword>
<comment type="subcellular location">
    <subcellularLocation>
        <location evidence="1">Nucleus</location>
    </subcellularLocation>
</comment>
<feature type="region of interest" description="Disordered" evidence="5">
    <location>
        <begin position="356"/>
        <end position="381"/>
    </location>
</feature>
<dbReference type="InterPro" id="IPR025610">
    <property type="entry name" value="MYC/MYB_N"/>
</dbReference>
<reference evidence="7" key="2">
    <citation type="submission" date="2021-03" db="UniProtKB">
        <authorList>
            <consortium name="EnsemblPlants"/>
        </authorList>
    </citation>
    <scope>IDENTIFICATION</scope>
</reference>
<evidence type="ECO:0000256" key="4">
    <source>
        <dbReference type="ARBA" id="ARBA00023242"/>
    </source>
</evidence>
<feature type="domain" description="BHLH" evidence="6">
    <location>
        <begin position="463"/>
        <end position="512"/>
    </location>
</feature>
<dbReference type="InterPro" id="IPR011598">
    <property type="entry name" value="bHLH_dom"/>
</dbReference>
<dbReference type="SMR" id="A0A803L593"/>
<evidence type="ECO:0000256" key="1">
    <source>
        <dbReference type="ARBA" id="ARBA00004123"/>
    </source>
</evidence>
<reference evidence="7" key="1">
    <citation type="journal article" date="2017" name="Nature">
        <title>The genome of Chenopodium quinoa.</title>
        <authorList>
            <person name="Jarvis D.E."/>
            <person name="Ho Y.S."/>
            <person name="Lightfoot D.J."/>
            <person name="Schmoeckel S.M."/>
            <person name="Li B."/>
            <person name="Borm T.J.A."/>
            <person name="Ohyanagi H."/>
            <person name="Mineta K."/>
            <person name="Michell C.T."/>
            <person name="Saber N."/>
            <person name="Kharbatia N.M."/>
            <person name="Rupper R.R."/>
            <person name="Sharp A.R."/>
            <person name="Dally N."/>
            <person name="Boughton B.A."/>
            <person name="Woo Y.H."/>
            <person name="Gao G."/>
            <person name="Schijlen E.G.W.M."/>
            <person name="Guo X."/>
            <person name="Momin A.A."/>
            <person name="Negrao S."/>
            <person name="Al-Babili S."/>
            <person name="Gehring C."/>
            <person name="Roessner U."/>
            <person name="Jung C."/>
            <person name="Murphy K."/>
            <person name="Arold S.T."/>
            <person name="Gojobori T."/>
            <person name="van der Linden C.G."/>
            <person name="van Loo E.N."/>
            <person name="Jellen E.N."/>
            <person name="Maughan P.J."/>
            <person name="Tester M."/>
        </authorList>
    </citation>
    <scope>NUCLEOTIDE SEQUENCE [LARGE SCALE GENOMIC DNA]</scope>
    <source>
        <strain evidence="7">cv. PI 614886</strain>
    </source>
</reference>
<dbReference type="PANTHER" id="PTHR46196">
    <property type="entry name" value="TRANSCRIPTION FACTOR BHLH155-LIKE ISOFORM X1-RELATED"/>
    <property type="match status" value="1"/>
</dbReference>
<protein>
    <recommendedName>
        <fullName evidence="6">BHLH domain-containing protein</fullName>
    </recommendedName>
</protein>